<comment type="similarity">
    <text evidence="1">Belongs to the ADP-ribosylglycohydrolase family.</text>
</comment>
<evidence type="ECO:0000256" key="3">
    <source>
        <dbReference type="SAM" id="MobiDB-lite"/>
    </source>
</evidence>
<name>A0ABW0VKD9_9ACTN</name>
<dbReference type="PROSITE" id="PS00383">
    <property type="entry name" value="TYR_PHOSPHATASE_1"/>
    <property type="match status" value="1"/>
</dbReference>
<dbReference type="Pfam" id="PF03747">
    <property type="entry name" value="ADP_ribosyl_GH"/>
    <property type="match status" value="1"/>
</dbReference>
<gene>
    <name evidence="5" type="ORF">ACFPZF_28935</name>
</gene>
<dbReference type="SUPFAM" id="SSF101478">
    <property type="entry name" value="ADP-ribosylglycohydrolase"/>
    <property type="match status" value="1"/>
</dbReference>
<keyword evidence="6" id="KW-1185">Reference proteome</keyword>
<dbReference type="InterPro" id="IPR016130">
    <property type="entry name" value="Tyr_Pase_AS"/>
</dbReference>
<dbReference type="PANTHER" id="PTHR16222">
    <property type="entry name" value="ADP-RIBOSYLGLYCOHYDROLASE"/>
    <property type="match status" value="1"/>
</dbReference>
<accession>A0ABW0VKD9</accession>
<evidence type="ECO:0000259" key="4">
    <source>
        <dbReference type="PROSITE" id="PS50056"/>
    </source>
</evidence>
<evidence type="ECO:0000313" key="5">
    <source>
        <dbReference type="EMBL" id="MFC5645362.1"/>
    </source>
</evidence>
<dbReference type="Proteomes" id="UP001596066">
    <property type="component" value="Unassembled WGS sequence"/>
</dbReference>
<dbReference type="Gene3D" id="1.10.4080.10">
    <property type="entry name" value="ADP-ribosylation/Crystallin J1"/>
    <property type="match status" value="1"/>
</dbReference>
<dbReference type="InterPro" id="IPR005502">
    <property type="entry name" value="Ribosyl_crysJ1"/>
</dbReference>
<reference evidence="6" key="1">
    <citation type="journal article" date="2019" name="Int. J. Syst. Evol. Microbiol.">
        <title>The Global Catalogue of Microorganisms (GCM) 10K type strain sequencing project: providing services to taxonomists for standard genome sequencing and annotation.</title>
        <authorList>
            <consortium name="The Broad Institute Genomics Platform"/>
            <consortium name="The Broad Institute Genome Sequencing Center for Infectious Disease"/>
            <person name="Wu L."/>
            <person name="Ma J."/>
        </authorList>
    </citation>
    <scope>NUCLEOTIDE SEQUENCE [LARGE SCALE GENOMIC DNA]</scope>
    <source>
        <strain evidence="6">CGMCC 4.1622</strain>
    </source>
</reference>
<dbReference type="PANTHER" id="PTHR16222:SF24">
    <property type="entry name" value="ADP-RIBOSYLHYDROLASE ARH3"/>
    <property type="match status" value="1"/>
</dbReference>
<dbReference type="EMBL" id="JBHSOC010000068">
    <property type="protein sequence ID" value="MFC5645362.1"/>
    <property type="molecule type" value="Genomic_DNA"/>
</dbReference>
<dbReference type="InterPro" id="IPR036705">
    <property type="entry name" value="Ribosyl_crysJ1_sf"/>
</dbReference>
<feature type="compositionally biased region" description="Basic and acidic residues" evidence="3">
    <location>
        <begin position="542"/>
        <end position="556"/>
    </location>
</feature>
<dbReference type="InterPro" id="IPR000387">
    <property type="entry name" value="Tyr_Pase_dom"/>
</dbReference>
<dbReference type="InterPro" id="IPR050792">
    <property type="entry name" value="ADP-ribosylglycohydrolase"/>
</dbReference>
<evidence type="ECO:0000256" key="1">
    <source>
        <dbReference type="ARBA" id="ARBA00010702"/>
    </source>
</evidence>
<evidence type="ECO:0000313" key="6">
    <source>
        <dbReference type="Proteomes" id="UP001596066"/>
    </source>
</evidence>
<dbReference type="RefSeq" id="WP_346148453.1">
    <property type="nucleotide sequence ID" value="NZ_BAAAUA010000049.1"/>
</dbReference>
<evidence type="ECO:0000256" key="2">
    <source>
        <dbReference type="ARBA" id="ARBA00022801"/>
    </source>
</evidence>
<dbReference type="Gene3D" id="3.90.190.10">
    <property type="entry name" value="Protein tyrosine phosphatase superfamily"/>
    <property type="match status" value="1"/>
</dbReference>
<feature type="region of interest" description="Disordered" evidence="3">
    <location>
        <begin position="521"/>
        <end position="558"/>
    </location>
</feature>
<organism evidence="5 6">
    <name type="scientific">Kitasatospora cinereorecta</name>
    <dbReference type="NCBI Taxonomy" id="285560"/>
    <lineage>
        <taxon>Bacteria</taxon>
        <taxon>Bacillati</taxon>
        <taxon>Actinomycetota</taxon>
        <taxon>Actinomycetes</taxon>
        <taxon>Kitasatosporales</taxon>
        <taxon>Streptomycetaceae</taxon>
        <taxon>Kitasatospora</taxon>
    </lineage>
</organism>
<comment type="caution">
    <text evidence="5">The sequence shown here is derived from an EMBL/GenBank/DDBJ whole genome shotgun (WGS) entry which is preliminary data.</text>
</comment>
<dbReference type="InterPro" id="IPR029021">
    <property type="entry name" value="Prot-tyrosine_phosphatase-like"/>
</dbReference>
<dbReference type="SUPFAM" id="SSF52799">
    <property type="entry name" value="(Phosphotyrosine protein) phosphatases II"/>
    <property type="match status" value="1"/>
</dbReference>
<feature type="compositionally biased region" description="Polar residues" evidence="3">
    <location>
        <begin position="531"/>
        <end position="540"/>
    </location>
</feature>
<dbReference type="PROSITE" id="PS50056">
    <property type="entry name" value="TYR_PHOSPHATASE_2"/>
    <property type="match status" value="1"/>
</dbReference>
<sequence>MPNRRPPGRRITTPRLQLTEIRTDRATGVLLAAAAGDALGVHYEGKGTMHPSQKPKMLGGGYGPYRPGEYSDDTQMHWCIADVAATGADLRNPNALDAIANNFLVWLRGGATDVGIQTRTVLGMTERAHAETDEPLHQVMTRQAAAQYQRTGLGAGNGALMRTGIVALAYLDADPRAMADAARAVSNLTHGDPLSAEACILWCSGIRTAVLDGTFDGVRTRLALLPENRRAQWSAWLDEAESRPPHTFASKNGFVVVALQAAWAVITQTPVPAVDPASGTFAGQHLQLALENAVRIGCDTDTVAAIAGALLGARWGGSAVPLNWQRLIHGWPSQDAADLVSLTVLTVNKGRDDSSGWPRVERMPHPQIGGQPFAVLHPHDPGLIIGNLAQTAVDGPAPVDAVVSLCRVGSGPILPQAGVEHIRVWLVDRAGANADTAFVVDQAARIVQQLRQEGKRVFLHCVAGRSRTPAVAARYSCLLTGKSPADALADVHAALEWWRLDHNRDMFEAIYRLAGHRPPAPARTGRCAPAASTSTRSWIGSSRRDVLTGSRDDTPKACESSDWPNWYRLCIRRRGAQRSRTRTSPPVPGASIGCAGGWYRASGLTEILARELRNRGHQVEVEHLHVQLPCGLKAPQ</sequence>
<proteinExistence type="inferred from homology"/>
<feature type="domain" description="Tyrosine specific protein phosphatases" evidence="4">
    <location>
        <begin position="441"/>
        <end position="518"/>
    </location>
</feature>
<protein>
    <submittedName>
        <fullName evidence="5">ADP-ribosylglycohydrolase family protein</fullName>
    </submittedName>
</protein>
<keyword evidence="2" id="KW-0378">Hydrolase</keyword>